<feature type="transmembrane region" description="Helical" evidence="2">
    <location>
        <begin position="20"/>
        <end position="42"/>
    </location>
</feature>
<evidence type="ECO:0000256" key="2">
    <source>
        <dbReference type="SAM" id="Phobius"/>
    </source>
</evidence>
<evidence type="ECO:0000313" key="3">
    <source>
        <dbReference type="EMBL" id="KAJ3473904.1"/>
    </source>
</evidence>
<evidence type="ECO:0000313" key="4">
    <source>
        <dbReference type="Proteomes" id="UP001212997"/>
    </source>
</evidence>
<protein>
    <submittedName>
        <fullName evidence="3">Uncharacterized protein</fullName>
    </submittedName>
</protein>
<feature type="compositionally biased region" description="Polar residues" evidence="1">
    <location>
        <begin position="311"/>
        <end position="323"/>
    </location>
</feature>
<feature type="transmembrane region" description="Helical" evidence="2">
    <location>
        <begin position="160"/>
        <end position="180"/>
    </location>
</feature>
<organism evidence="3 4">
    <name type="scientific">Meripilus lineatus</name>
    <dbReference type="NCBI Taxonomy" id="2056292"/>
    <lineage>
        <taxon>Eukaryota</taxon>
        <taxon>Fungi</taxon>
        <taxon>Dikarya</taxon>
        <taxon>Basidiomycota</taxon>
        <taxon>Agaricomycotina</taxon>
        <taxon>Agaricomycetes</taxon>
        <taxon>Polyporales</taxon>
        <taxon>Meripilaceae</taxon>
        <taxon>Meripilus</taxon>
    </lineage>
</organism>
<keyword evidence="2" id="KW-0812">Transmembrane</keyword>
<feature type="transmembrane region" description="Helical" evidence="2">
    <location>
        <begin position="86"/>
        <end position="106"/>
    </location>
</feature>
<keyword evidence="2" id="KW-0472">Membrane</keyword>
<keyword evidence="2" id="KW-1133">Transmembrane helix</keyword>
<sequence>MVDWKSPAQIAFDIDAFAKMVQFFIAIYFWEFLISLDFEYSFLKGTRKFNWPMIPYFCGRYSCILLCVSAITLVNSPTLKDCKTLYMVPSIGAVLSTTWASTNLAIRAMVMWSLSWWCVVPLCLLIAGQWAITLPLAIIIQATPNPQLGCIETHIFSRVLSIAHIYVIFADFAGLCFCAWRLSRGMKLKTQLSTFLFRDGMGFFVAVTLINVPAAVLSFTHTNTAVQAILVVPSGIVATIAASRAVRRLSNFRQHPGGPVIYATTTFERTRRPIEFRYQDAPRVSTNLQPISYRASPQHGGVHVQMDTFVSKDSSQAEAQSEKPQILTPSDIDNDS</sequence>
<feature type="transmembrane region" description="Helical" evidence="2">
    <location>
        <begin position="201"/>
        <end position="219"/>
    </location>
</feature>
<dbReference type="EMBL" id="JANAWD010001214">
    <property type="protein sequence ID" value="KAJ3473904.1"/>
    <property type="molecule type" value="Genomic_DNA"/>
</dbReference>
<dbReference type="AlphaFoldDB" id="A0AAD5UPB6"/>
<feature type="transmembrane region" description="Helical" evidence="2">
    <location>
        <begin position="54"/>
        <end position="74"/>
    </location>
</feature>
<gene>
    <name evidence="3" type="ORF">NLI96_g12762</name>
</gene>
<comment type="caution">
    <text evidence="3">The sequence shown here is derived from an EMBL/GenBank/DDBJ whole genome shotgun (WGS) entry which is preliminary data.</text>
</comment>
<dbReference type="Proteomes" id="UP001212997">
    <property type="component" value="Unassembled WGS sequence"/>
</dbReference>
<accession>A0AAD5UPB6</accession>
<feature type="region of interest" description="Disordered" evidence="1">
    <location>
        <begin position="311"/>
        <end position="336"/>
    </location>
</feature>
<name>A0AAD5UPB6_9APHY</name>
<evidence type="ECO:0000256" key="1">
    <source>
        <dbReference type="SAM" id="MobiDB-lite"/>
    </source>
</evidence>
<proteinExistence type="predicted"/>
<feature type="transmembrane region" description="Helical" evidence="2">
    <location>
        <begin position="118"/>
        <end position="140"/>
    </location>
</feature>
<feature type="transmembrane region" description="Helical" evidence="2">
    <location>
        <begin position="225"/>
        <end position="246"/>
    </location>
</feature>
<reference evidence="3" key="1">
    <citation type="submission" date="2022-07" db="EMBL/GenBank/DDBJ databases">
        <title>Genome Sequence of Physisporinus lineatus.</title>
        <authorList>
            <person name="Buettner E."/>
        </authorList>
    </citation>
    <scope>NUCLEOTIDE SEQUENCE</scope>
    <source>
        <strain evidence="3">VT162</strain>
    </source>
</reference>
<keyword evidence="4" id="KW-1185">Reference proteome</keyword>